<dbReference type="EMBL" id="BSEV01000018">
    <property type="protein sequence ID" value="GLK12775.1"/>
    <property type="molecule type" value="Genomic_DNA"/>
</dbReference>
<accession>A0A9W6MG50</accession>
<name>A0A9W6MG50_9ACTN</name>
<reference evidence="1" key="2">
    <citation type="submission" date="2023-01" db="EMBL/GenBank/DDBJ databases">
        <authorList>
            <person name="Sun Q."/>
            <person name="Evtushenko L."/>
        </authorList>
    </citation>
    <scope>NUCLEOTIDE SEQUENCE</scope>
    <source>
        <strain evidence="1">VKM Ac-2007</strain>
    </source>
</reference>
<protein>
    <submittedName>
        <fullName evidence="1">Uncharacterized protein</fullName>
    </submittedName>
</protein>
<reference evidence="1" key="1">
    <citation type="journal article" date="2014" name="Int. J. Syst. Evol. Microbiol.">
        <title>Complete genome sequence of Corynebacterium casei LMG S-19264T (=DSM 44701T), isolated from a smear-ripened cheese.</title>
        <authorList>
            <consortium name="US DOE Joint Genome Institute (JGI-PGF)"/>
            <person name="Walter F."/>
            <person name="Albersmeier A."/>
            <person name="Kalinowski J."/>
            <person name="Ruckert C."/>
        </authorList>
    </citation>
    <scope>NUCLEOTIDE SEQUENCE</scope>
    <source>
        <strain evidence="1">VKM Ac-2007</strain>
    </source>
</reference>
<dbReference type="Proteomes" id="UP001143474">
    <property type="component" value="Unassembled WGS sequence"/>
</dbReference>
<comment type="caution">
    <text evidence="1">The sequence shown here is derived from an EMBL/GenBank/DDBJ whole genome shotgun (WGS) entry which is preliminary data.</text>
</comment>
<gene>
    <name evidence="1" type="ORF">GCM10017600_61850</name>
</gene>
<dbReference type="RefSeq" id="WP_271221091.1">
    <property type="nucleotide sequence ID" value="NZ_BAAAVD010000008.1"/>
</dbReference>
<keyword evidence="2" id="KW-1185">Reference proteome</keyword>
<dbReference type="AlphaFoldDB" id="A0A9W6MG50"/>
<evidence type="ECO:0000313" key="1">
    <source>
        <dbReference type="EMBL" id="GLK12775.1"/>
    </source>
</evidence>
<proteinExistence type="predicted"/>
<evidence type="ECO:0000313" key="2">
    <source>
        <dbReference type="Proteomes" id="UP001143474"/>
    </source>
</evidence>
<sequence>MPEELAVDRFSYAHNLGRAGTYREHRSAFWPPASSYEISCLNLAEHTPDFGPDFLHSLTVLKSAVEAEWQKVKEVGISTRRRFNDPRPIADAMRAVGAHLPGEDDRKAVTLRATAVQEGYNDEALKQLAVLKEEFTVVAGQISTWYGKEVKGLPTAFACRRDASGQALVDRALEDKGEVEACLRRLHADLRLGDVPGFGATHLFHMAGEGNLHPKHIAYFLPEDEGVKYSPFKKTFYFGNTHRALLKNISAPLAARYVNIDTKFDPHDARFDAIPVLGVLSHELGHSVHRPVTGYKNLNAADRWASVVLQEVAADVFGIVILAEVWAPVFGLAPADVVAYYLAECLRYVDRGLGHFPDSDGMLLQLSYFVQLGALFLDEENGPRLTGDPEAVLAGLRSLARVLADTLLADRADAAVALHRNFGPANSASMRALVTELRRLSAKSIEYTQEHIHTTDGSAA</sequence>
<organism evidence="1 2">
    <name type="scientific">Streptosporangium carneum</name>
    <dbReference type="NCBI Taxonomy" id="47481"/>
    <lineage>
        <taxon>Bacteria</taxon>
        <taxon>Bacillati</taxon>
        <taxon>Actinomycetota</taxon>
        <taxon>Actinomycetes</taxon>
        <taxon>Streptosporangiales</taxon>
        <taxon>Streptosporangiaceae</taxon>
        <taxon>Streptosporangium</taxon>
    </lineage>
</organism>